<protein>
    <submittedName>
        <fullName evidence="1">Uncharacterized protein</fullName>
    </submittedName>
</protein>
<accession>A0ACC2PNU5</accession>
<gene>
    <name evidence="1" type="ORF">QAD02_020576</name>
</gene>
<organism evidence="1 2">
    <name type="scientific">Eretmocerus hayati</name>
    <dbReference type="NCBI Taxonomy" id="131215"/>
    <lineage>
        <taxon>Eukaryota</taxon>
        <taxon>Metazoa</taxon>
        <taxon>Ecdysozoa</taxon>
        <taxon>Arthropoda</taxon>
        <taxon>Hexapoda</taxon>
        <taxon>Insecta</taxon>
        <taxon>Pterygota</taxon>
        <taxon>Neoptera</taxon>
        <taxon>Endopterygota</taxon>
        <taxon>Hymenoptera</taxon>
        <taxon>Apocrita</taxon>
        <taxon>Proctotrupomorpha</taxon>
        <taxon>Chalcidoidea</taxon>
        <taxon>Aphelinidae</taxon>
        <taxon>Aphelininae</taxon>
        <taxon>Eretmocerus</taxon>
    </lineage>
</organism>
<keyword evidence="2" id="KW-1185">Reference proteome</keyword>
<sequence>MFSLSAYERVKKCRSLKRPRSWSSLCSIASSASEKTPRKITSTISEATIKRAENLRCDTLLFSGVGVEEAFEVTPIRNLQNDGNSSRSSSSATKETSDSSTVESSRGEINASINIEEALGNERLSFRDKLQVWCLNNIFTLRNKAITELLQVLRDEGLEDLPKTAETLLKTKRFPNNTKIMETSKKNNGMYTYFGIKEVLTAMFGDLKYNKKTIEILVILSQEN</sequence>
<name>A0ACC2PNU5_9HYME</name>
<dbReference type="Proteomes" id="UP001239111">
    <property type="component" value="Chromosome 1"/>
</dbReference>
<evidence type="ECO:0000313" key="1">
    <source>
        <dbReference type="EMBL" id="KAJ8684783.1"/>
    </source>
</evidence>
<proteinExistence type="predicted"/>
<evidence type="ECO:0000313" key="2">
    <source>
        <dbReference type="Proteomes" id="UP001239111"/>
    </source>
</evidence>
<reference evidence="1" key="1">
    <citation type="submission" date="2023-04" db="EMBL/GenBank/DDBJ databases">
        <title>A chromosome-level genome assembly of the parasitoid wasp Eretmocerus hayati.</title>
        <authorList>
            <person name="Zhong Y."/>
            <person name="Liu S."/>
            <person name="Liu Y."/>
        </authorList>
    </citation>
    <scope>NUCLEOTIDE SEQUENCE</scope>
    <source>
        <strain evidence="1">ZJU_SS_LIU_2023</strain>
    </source>
</reference>
<dbReference type="EMBL" id="CM056741">
    <property type="protein sequence ID" value="KAJ8684783.1"/>
    <property type="molecule type" value="Genomic_DNA"/>
</dbReference>
<comment type="caution">
    <text evidence="1">The sequence shown here is derived from an EMBL/GenBank/DDBJ whole genome shotgun (WGS) entry which is preliminary data.</text>
</comment>